<organism evidence="10 11">
    <name type="scientific">Coralloluteibacterium thermophilum</name>
    <dbReference type="NCBI Taxonomy" id="2707049"/>
    <lineage>
        <taxon>Bacteria</taxon>
        <taxon>Pseudomonadati</taxon>
        <taxon>Pseudomonadota</taxon>
        <taxon>Gammaproteobacteria</taxon>
        <taxon>Lysobacterales</taxon>
        <taxon>Lysobacteraceae</taxon>
        <taxon>Coralloluteibacterium</taxon>
    </lineage>
</organism>
<keyword evidence="6 8" id="KW-0234">DNA repair</keyword>
<dbReference type="Proteomes" id="UP001595892">
    <property type="component" value="Unassembled WGS sequence"/>
</dbReference>
<dbReference type="InterPro" id="IPR022572">
    <property type="entry name" value="DNA_rep/recomb_RecO_N"/>
</dbReference>
<comment type="function">
    <text evidence="1 8">Involved in DNA repair and RecF pathway recombination.</text>
</comment>
<evidence type="ECO:0000256" key="8">
    <source>
        <dbReference type="HAMAP-Rule" id="MF_00201"/>
    </source>
</evidence>
<evidence type="ECO:0000256" key="4">
    <source>
        <dbReference type="ARBA" id="ARBA00022763"/>
    </source>
</evidence>
<dbReference type="InterPro" id="IPR037278">
    <property type="entry name" value="ARFGAP/RecO"/>
</dbReference>
<comment type="caution">
    <text evidence="10">The sequence shown here is derived from an EMBL/GenBank/DDBJ whole genome shotgun (WGS) entry which is preliminary data.</text>
</comment>
<evidence type="ECO:0000256" key="2">
    <source>
        <dbReference type="ARBA" id="ARBA00007452"/>
    </source>
</evidence>
<name>A0ABV9NJI8_9GAMM</name>
<keyword evidence="4 8" id="KW-0227">DNA damage</keyword>
<dbReference type="InterPro" id="IPR042242">
    <property type="entry name" value="RecO_C"/>
</dbReference>
<evidence type="ECO:0000256" key="5">
    <source>
        <dbReference type="ARBA" id="ARBA00023172"/>
    </source>
</evidence>
<keyword evidence="11" id="KW-1185">Reference proteome</keyword>
<accession>A0ABV9NJI8</accession>
<evidence type="ECO:0000256" key="7">
    <source>
        <dbReference type="ARBA" id="ARBA00033409"/>
    </source>
</evidence>
<evidence type="ECO:0000256" key="6">
    <source>
        <dbReference type="ARBA" id="ARBA00023204"/>
    </source>
</evidence>
<dbReference type="Pfam" id="PF02565">
    <property type="entry name" value="RecO_C"/>
    <property type="match status" value="1"/>
</dbReference>
<evidence type="ECO:0000256" key="1">
    <source>
        <dbReference type="ARBA" id="ARBA00003065"/>
    </source>
</evidence>
<dbReference type="Gene3D" id="1.20.1440.120">
    <property type="entry name" value="Recombination protein O, C-terminal domain"/>
    <property type="match status" value="1"/>
</dbReference>
<evidence type="ECO:0000313" key="10">
    <source>
        <dbReference type="EMBL" id="MFC4728472.1"/>
    </source>
</evidence>
<dbReference type="EMBL" id="JBHSGG010000028">
    <property type="protein sequence ID" value="MFC4728472.1"/>
    <property type="molecule type" value="Genomic_DNA"/>
</dbReference>
<dbReference type="SUPFAM" id="SSF57863">
    <property type="entry name" value="ArfGap/RecO-like zinc finger"/>
    <property type="match status" value="1"/>
</dbReference>
<dbReference type="HAMAP" id="MF_00201">
    <property type="entry name" value="RecO"/>
    <property type="match status" value="1"/>
</dbReference>
<proteinExistence type="inferred from homology"/>
<dbReference type="InterPro" id="IPR003717">
    <property type="entry name" value="RecO"/>
</dbReference>
<dbReference type="Gene3D" id="2.40.50.140">
    <property type="entry name" value="Nucleic acid-binding proteins"/>
    <property type="match status" value="1"/>
</dbReference>
<dbReference type="InterPro" id="IPR012340">
    <property type="entry name" value="NA-bd_OB-fold"/>
</dbReference>
<protein>
    <recommendedName>
        <fullName evidence="3 8">DNA repair protein RecO</fullName>
    </recommendedName>
    <alternativeName>
        <fullName evidence="7 8">Recombination protein O</fullName>
    </alternativeName>
</protein>
<feature type="domain" description="DNA replication/recombination mediator RecO N-terminal" evidence="9">
    <location>
        <begin position="1"/>
        <end position="78"/>
    </location>
</feature>
<evidence type="ECO:0000313" key="11">
    <source>
        <dbReference type="Proteomes" id="UP001595892"/>
    </source>
</evidence>
<dbReference type="RefSeq" id="WP_377004503.1">
    <property type="nucleotide sequence ID" value="NZ_JBHSGG010000028.1"/>
</dbReference>
<dbReference type="PANTHER" id="PTHR33991:SF1">
    <property type="entry name" value="DNA REPAIR PROTEIN RECO"/>
    <property type="match status" value="1"/>
</dbReference>
<keyword evidence="5 8" id="KW-0233">DNA recombination</keyword>
<dbReference type="Pfam" id="PF11967">
    <property type="entry name" value="RecO_N"/>
    <property type="match status" value="1"/>
</dbReference>
<dbReference type="PANTHER" id="PTHR33991">
    <property type="entry name" value="DNA REPAIR PROTEIN RECO"/>
    <property type="match status" value="1"/>
</dbReference>
<sequence length="240" mass="26118">MRIEAQPAFVLHATPYRESSLLVELMTRDHGRIGLVARGVRGPRKQSLRAALQPLQAVLVDYVQRGDLGTLSRAEAAAPMPMPVGDALLAGLYASELLLRLAPRGDALPEAFDRFAETLVALAEAPAHTAWTLRRFERDLIGILGYGLPLDCDADGAPLEPGARYRLDPERGPLRERQAQVRSVTGAALLALDADTEPGTQDLRELRDALRGVIAHHLGPRPLRSWGLLGEFARLRPPAS</sequence>
<evidence type="ECO:0000256" key="3">
    <source>
        <dbReference type="ARBA" id="ARBA00021310"/>
    </source>
</evidence>
<reference evidence="11" key="1">
    <citation type="journal article" date="2019" name="Int. J. Syst. Evol. Microbiol.">
        <title>The Global Catalogue of Microorganisms (GCM) 10K type strain sequencing project: providing services to taxonomists for standard genome sequencing and annotation.</title>
        <authorList>
            <consortium name="The Broad Institute Genomics Platform"/>
            <consortium name="The Broad Institute Genome Sequencing Center for Infectious Disease"/>
            <person name="Wu L."/>
            <person name="Ma J."/>
        </authorList>
    </citation>
    <scope>NUCLEOTIDE SEQUENCE [LARGE SCALE GENOMIC DNA]</scope>
    <source>
        <strain evidence="11">CGMCC 1.13574</strain>
    </source>
</reference>
<dbReference type="NCBIfam" id="TIGR00613">
    <property type="entry name" value="reco"/>
    <property type="match status" value="1"/>
</dbReference>
<comment type="similarity">
    <text evidence="2 8">Belongs to the RecO family.</text>
</comment>
<dbReference type="SUPFAM" id="SSF50249">
    <property type="entry name" value="Nucleic acid-binding proteins"/>
    <property type="match status" value="1"/>
</dbReference>
<gene>
    <name evidence="8 10" type="primary">recO</name>
    <name evidence="10" type="ORF">ACFO3Q_09860</name>
</gene>
<evidence type="ECO:0000259" key="9">
    <source>
        <dbReference type="Pfam" id="PF11967"/>
    </source>
</evidence>